<dbReference type="GO" id="GO:0005975">
    <property type="term" value="P:carbohydrate metabolic process"/>
    <property type="evidence" value="ECO:0007669"/>
    <property type="project" value="InterPro"/>
</dbReference>
<dbReference type="Proteomes" id="UP000195755">
    <property type="component" value="Chromosome"/>
</dbReference>
<dbReference type="InterPro" id="IPR002213">
    <property type="entry name" value="UDP_glucos_trans"/>
</dbReference>
<protein>
    <submittedName>
        <fullName evidence="4">Glycosyl transferase</fullName>
    </submittedName>
</protein>
<keyword evidence="1 4" id="KW-0808">Transferase</keyword>
<evidence type="ECO:0000313" key="5">
    <source>
        <dbReference type="Proteomes" id="UP000195755"/>
    </source>
</evidence>
<dbReference type="CDD" id="cd03784">
    <property type="entry name" value="GT1_Gtf-like"/>
    <property type="match status" value="1"/>
</dbReference>
<dbReference type="GO" id="GO:0008194">
    <property type="term" value="F:UDP-glycosyltransferase activity"/>
    <property type="evidence" value="ECO:0007669"/>
    <property type="project" value="InterPro"/>
</dbReference>
<dbReference type="PANTHER" id="PTHR48050:SF13">
    <property type="entry name" value="STEROL 3-BETA-GLUCOSYLTRANSFERASE UGT80A2"/>
    <property type="match status" value="1"/>
</dbReference>
<dbReference type="Pfam" id="PF03033">
    <property type="entry name" value="Glyco_transf_28"/>
    <property type="match status" value="1"/>
</dbReference>
<feature type="domain" description="Erythromycin biosynthesis protein CIII-like C-terminal" evidence="3">
    <location>
        <begin position="258"/>
        <end position="386"/>
    </location>
</feature>
<dbReference type="AlphaFoldDB" id="A0A1Z2LD88"/>
<evidence type="ECO:0000256" key="1">
    <source>
        <dbReference type="ARBA" id="ARBA00022679"/>
    </source>
</evidence>
<dbReference type="SUPFAM" id="SSF53756">
    <property type="entry name" value="UDP-Glycosyltransferase/glycogen phosphorylase"/>
    <property type="match status" value="1"/>
</dbReference>
<sequence>MSTIGSRGEVQPVVALAVRLREMGHGAVVCAPPDFREWAESLGVAYVPVGPELRGTARRGAGAVPTAEQRLRMVEGTVTAQFEAVRAASEGCDAVVAGGALAVAARSVAERRGIGYAYAAFAPVSLPSAHHAPPVFRMLGQQPAAGPVDNRALWAEDAERWNSLWGPALNARRAAAGLPPVEDVRGHIFTGAPWLAADAALAPWPEPSELEVVRTGAWLLADDRPLSPGLERFLDAGEPPVYFGFGSGRVPEGLTGLVIDAARALGRRVILSRGWADLSLVDDAPDCLLTGEVNQQALFPRLAAAVHHGGAGTTTAAAMSGTPQVIAPQNFDQFYFADRVERLGIGTHLRGEPTAGSLTAALHRALDAEVVGAARAVAGRVRTDGATVAARRLIGTR</sequence>
<dbReference type="GO" id="GO:0016758">
    <property type="term" value="F:hexosyltransferase activity"/>
    <property type="evidence" value="ECO:0007669"/>
    <property type="project" value="InterPro"/>
</dbReference>
<evidence type="ECO:0000313" key="4">
    <source>
        <dbReference type="EMBL" id="ARZ72235.1"/>
    </source>
</evidence>
<dbReference type="InterPro" id="IPR010610">
    <property type="entry name" value="EryCIII-like_C"/>
</dbReference>
<dbReference type="InterPro" id="IPR050426">
    <property type="entry name" value="Glycosyltransferase_28"/>
</dbReference>
<dbReference type="FunFam" id="3.40.50.2000:FF:000009">
    <property type="entry name" value="Sterol 3-beta-glucosyltransferase UGT80A2"/>
    <property type="match status" value="1"/>
</dbReference>
<dbReference type="Pfam" id="PF06722">
    <property type="entry name" value="EryCIII-like_C"/>
    <property type="match status" value="1"/>
</dbReference>
<dbReference type="GO" id="GO:0033072">
    <property type="term" value="P:vancomycin biosynthetic process"/>
    <property type="evidence" value="ECO:0007669"/>
    <property type="project" value="UniProtKB-ARBA"/>
</dbReference>
<dbReference type="PANTHER" id="PTHR48050">
    <property type="entry name" value="STEROL 3-BETA-GLUCOSYLTRANSFERASE"/>
    <property type="match status" value="1"/>
</dbReference>
<reference evidence="4 5" key="1">
    <citation type="submission" date="2017-06" db="EMBL/GenBank/DDBJ databases">
        <title>Streptomyces albireticuli Genome sequencing and assembly.</title>
        <authorList>
            <person name="Wang Y."/>
            <person name="Du B."/>
            <person name="Ding Y."/>
            <person name="Liu H."/>
            <person name="Hou Q."/>
            <person name="Liu K."/>
            <person name="Yao L."/>
            <person name="Wang C."/>
        </authorList>
    </citation>
    <scope>NUCLEOTIDE SEQUENCE [LARGE SCALE GENOMIC DNA]</scope>
    <source>
        <strain evidence="4 5">MDJK11</strain>
    </source>
</reference>
<evidence type="ECO:0000259" key="2">
    <source>
        <dbReference type="Pfam" id="PF03033"/>
    </source>
</evidence>
<dbReference type="Gene3D" id="3.40.50.2000">
    <property type="entry name" value="Glycogen Phosphorylase B"/>
    <property type="match status" value="2"/>
</dbReference>
<organism evidence="4 5">
    <name type="scientific">Streptomyces albireticuli</name>
    <dbReference type="NCBI Taxonomy" id="1940"/>
    <lineage>
        <taxon>Bacteria</taxon>
        <taxon>Bacillati</taxon>
        <taxon>Actinomycetota</taxon>
        <taxon>Actinomycetes</taxon>
        <taxon>Kitasatosporales</taxon>
        <taxon>Streptomycetaceae</taxon>
        <taxon>Streptomyces</taxon>
    </lineage>
</organism>
<feature type="domain" description="Glycosyltransferase family 28 N-terminal" evidence="2">
    <location>
        <begin position="1"/>
        <end position="124"/>
    </location>
</feature>
<dbReference type="InterPro" id="IPR004276">
    <property type="entry name" value="GlycoTrans_28_N"/>
</dbReference>
<dbReference type="EMBL" id="CP021744">
    <property type="protein sequence ID" value="ARZ72235.1"/>
    <property type="molecule type" value="Genomic_DNA"/>
</dbReference>
<gene>
    <name evidence="4" type="ORF">SMD11_6659</name>
</gene>
<proteinExistence type="predicted"/>
<dbReference type="KEGG" id="salj:SMD11_6659"/>
<evidence type="ECO:0000259" key="3">
    <source>
        <dbReference type="Pfam" id="PF06722"/>
    </source>
</evidence>
<name>A0A1Z2LD88_9ACTN</name>
<accession>A0A1Z2LD88</accession>